<reference evidence="3 4" key="1">
    <citation type="submission" date="2013-06" db="EMBL/GenBank/DDBJ databases">
        <title>The Genome Sequence of Acinetobacter gyllenbergii CIP 110306.</title>
        <authorList>
            <consortium name="The Broad Institute Genome Sequencing Platform"/>
            <consortium name="The Broad Institute Genome Sequencing Center for Infectious Disease"/>
            <person name="Cerqueira G."/>
            <person name="Feldgarden M."/>
            <person name="Courvalin P."/>
            <person name="Perichon B."/>
            <person name="Grillot-Courvalin C."/>
            <person name="Clermont D."/>
            <person name="Rocha E."/>
            <person name="Yoon E.-J."/>
            <person name="Nemec A."/>
            <person name="Young S.K."/>
            <person name="Zeng Q."/>
            <person name="Gargeya S."/>
            <person name="Fitzgerald M."/>
            <person name="Abouelleil A."/>
            <person name="Alvarado L."/>
            <person name="Berlin A.M."/>
            <person name="Chapman S.B."/>
            <person name="Dewar J."/>
            <person name="Goldberg J."/>
            <person name="Griggs A."/>
            <person name="Gujja S."/>
            <person name="Hansen M."/>
            <person name="Howarth C."/>
            <person name="Imamovic A."/>
            <person name="Larimer J."/>
            <person name="McCowan C."/>
            <person name="Murphy C."/>
            <person name="Pearson M."/>
            <person name="Priest M."/>
            <person name="Roberts A."/>
            <person name="Saif S."/>
            <person name="Shea T."/>
            <person name="Sykes S."/>
            <person name="Wortman J."/>
            <person name="Nusbaum C."/>
            <person name="Birren B."/>
        </authorList>
    </citation>
    <scope>NUCLEOTIDE SEQUENCE [LARGE SCALE GENOMIC DNA]</scope>
    <source>
        <strain evidence="3 4">CIP 110306</strain>
    </source>
</reference>
<name>A0A829HEW4_9GAMM</name>
<organism evidence="3 4">
    <name type="scientific">Acinetobacter gyllenbergii CIP 110306 = MTCC 11365</name>
    <dbReference type="NCBI Taxonomy" id="1217657"/>
    <lineage>
        <taxon>Bacteria</taxon>
        <taxon>Pseudomonadati</taxon>
        <taxon>Pseudomonadota</taxon>
        <taxon>Gammaproteobacteria</taxon>
        <taxon>Moraxellales</taxon>
        <taxon>Moraxellaceae</taxon>
        <taxon>Acinetobacter</taxon>
    </lineage>
</organism>
<comment type="caution">
    <text evidence="3">The sequence shown here is derived from an EMBL/GenBank/DDBJ whole genome shotgun (WGS) entry which is preliminary data.</text>
</comment>
<evidence type="ECO:0000313" key="4">
    <source>
        <dbReference type="Proteomes" id="UP000014523"/>
    </source>
</evidence>
<gene>
    <name evidence="3" type="ORF">F957_02637</name>
</gene>
<feature type="domain" description="DUF6160" evidence="2">
    <location>
        <begin position="16"/>
        <end position="99"/>
    </location>
</feature>
<feature type="chain" id="PRO_5032385781" description="DUF6160 domain-containing protein" evidence="1">
    <location>
        <begin position="32"/>
        <end position="807"/>
    </location>
</feature>
<dbReference type="EMBL" id="ATGG01000020">
    <property type="protein sequence ID" value="EPF77465.1"/>
    <property type="molecule type" value="Genomic_DNA"/>
</dbReference>
<keyword evidence="1" id="KW-0732">Signal</keyword>
<proteinExistence type="predicted"/>
<feature type="signal peptide" evidence="1">
    <location>
        <begin position="1"/>
        <end position="31"/>
    </location>
</feature>
<sequence length="807" mass="85764">MKNKKLNHRTISFALNALAASIFFISHSAYALQALDDSAMRSVNGQDGVHIETTYDNINVDQFFWQDNAGRGSADAAGTTLKAVANNFKIQKNALGDQLGTNYKLNTGSNGNKTGLDIELSSNPSLITIDSFQICDTNRCSSDIGNLAIQTTSPLDLKFKTTDGLFSKNSQTSLELGLKNATVYLGQTSNSQLNQLILKNFNFNFLGKGVMFVDAVEGIKLQTNNALLSGGAANASLTQTPNNDYGYVDFTRVKDTGAVTAGTYSDAGVATNSGLNLEIMLNKNVNPSSPYTLDSTNTPLNQQAAPNNKAQGLIRVGANGRMVNGSLQVRGLNANNAANPTYGTNYGNPNNTNILGKTTDNKAIMGDTGIAFRMKAEFTKDGDSMLGSDGKATTLEIGGAGLNTYGFEFGNLTGLQLGTRGSFDTGNVYINLVDAKSVFLPANYVFQTSKFGNGSFLTQDSDYIQNIHKETGANNPFSLLMAIRGAEFQAISRRGRFTNSATSNPQGGYAPINEHTDNNWGLALPFYNLNANMAMYGTRINANEAFYFDKNGLKKAVADSGTTPRLGFSLGMSTTGVDRDASYKALGNKTTSILVIDGAKNYYMGLRNIDMLLKGTGSIGLENGSFNATLKDMLIVMAAEVAAGYLPGASYSGGVAPSNNFALSSDVLFGLKLRVGGDMNLSLIPNNEYKTDGTGNALNIVGDLKLNAASNNTIQISDPVDGSTLGLDNIQGDIAFNNAIQINRNSAGEGVASFNAGLTFNPNRTTDGVFRTRDINLYSPSGSAQRLGEMAITGGRLTSQFSIMPRN</sequence>
<dbReference type="InterPro" id="IPR046158">
    <property type="entry name" value="DUF6160"/>
</dbReference>
<protein>
    <recommendedName>
        <fullName evidence="2">DUF6160 domain-containing protein</fullName>
    </recommendedName>
</protein>
<accession>A0A829HEW4</accession>
<dbReference type="RefSeq" id="WP_016541682.1">
    <property type="nucleotide sequence ID" value="NZ_ASQH01000011.1"/>
</dbReference>
<dbReference type="Pfam" id="PF19657">
    <property type="entry name" value="DUF6160"/>
    <property type="match status" value="1"/>
</dbReference>
<evidence type="ECO:0000256" key="1">
    <source>
        <dbReference type="SAM" id="SignalP"/>
    </source>
</evidence>
<dbReference type="AlphaFoldDB" id="A0A829HEW4"/>
<evidence type="ECO:0000313" key="3">
    <source>
        <dbReference type="EMBL" id="EPF77465.1"/>
    </source>
</evidence>
<dbReference type="Proteomes" id="UP000014523">
    <property type="component" value="Unassembled WGS sequence"/>
</dbReference>
<keyword evidence="4" id="KW-1185">Reference proteome</keyword>
<evidence type="ECO:0000259" key="2">
    <source>
        <dbReference type="Pfam" id="PF19657"/>
    </source>
</evidence>